<reference evidence="2" key="1">
    <citation type="submission" date="2021-01" db="EMBL/GenBank/DDBJ databases">
        <authorList>
            <consortium name="Genoscope - CEA"/>
            <person name="William W."/>
        </authorList>
    </citation>
    <scope>NUCLEOTIDE SEQUENCE</scope>
</reference>
<keyword evidence="1" id="KW-0175">Coiled coil</keyword>
<protein>
    <submittedName>
        <fullName evidence="2">Uncharacterized protein</fullName>
    </submittedName>
</protein>
<accession>A0A8S1P7H9</accession>
<proteinExistence type="predicted"/>
<feature type="coiled-coil region" evidence="1">
    <location>
        <begin position="91"/>
        <end position="210"/>
    </location>
</feature>
<sequence>MSVRTSQKPKQNIQQEQDPQIQIANLQKERDQLQSQLNQANNRLKIIERDSTLKQRKIEDIQYQLDRSLTQSQQEINLDKLNQSFQDDDEKRKLKQQVLDLQSTIKLLQQKPLDFDREITKSVVQRQSLQSDFSSANQTIKQLQNKIDDLQNQLKLKNSLTIDTTNQHILDLQDRLAKLQIQCDRQVIQINELNQNKLAQQKEIDSLKNFINSQSLNHKQEQSENELRYSKESQVISLNLTNKESALLTTEQKLKQAQEYLYQLQRKYDQDTFQLRTEVQDTKDQSNRFKDQLDLQSKLLEQVQNEKAQLSMMYEKLQLETNALSFQLQQQLKNEESKYLRDSTTLQQQITEKELKILELDKLKRELDNKIFSLQQKLDQDTYNFNNTIKDLQDQITRIQRQLDDKTYQFNQLLEEKQQLSNSYLQLQEEISIQKLRYQQDLNKLETQQSKEVQWFQQQLNDRNQLIAELEAKLKSTNEQLIAIQRRYDQEAQLNNQHSVIQDDQIKNLQDQIDQKVLQNTLLNQDKQLLNQQFDRLTQNYNELKLQYNNDTDKLKEELQKLRNQYNDKQQAYLQLDNRYKQLNEEFLQLQVRFEKEINLMNIQIQKKQQECQQLQDQLKQEQIQSYNMEQQNNLLKNQVNQQMEDIRKRTEQQLTEQYQQLTNDQKAQFNLLVNSINQENQQLKYDLNQKGDKIRQLENEIQGLTIGNTKNQILISELQTANQQQKFQLNEQEAKIRQLIMQEFDSIRDKSADQQIRNLMGEVKILQQKLKKNELYTQNLEDQLQKNR</sequence>
<keyword evidence="3" id="KW-1185">Reference proteome</keyword>
<organism evidence="2 3">
    <name type="scientific">Paramecium primaurelia</name>
    <dbReference type="NCBI Taxonomy" id="5886"/>
    <lineage>
        <taxon>Eukaryota</taxon>
        <taxon>Sar</taxon>
        <taxon>Alveolata</taxon>
        <taxon>Ciliophora</taxon>
        <taxon>Intramacronucleata</taxon>
        <taxon>Oligohymenophorea</taxon>
        <taxon>Peniculida</taxon>
        <taxon>Parameciidae</taxon>
        <taxon>Paramecium</taxon>
    </lineage>
</organism>
<name>A0A8S1P7H9_PARPR</name>
<dbReference type="OMA" id="KIRQLIM"/>
<evidence type="ECO:0000256" key="1">
    <source>
        <dbReference type="SAM" id="Coils"/>
    </source>
</evidence>
<evidence type="ECO:0000313" key="2">
    <source>
        <dbReference type="EMBL" id="CAD8099020.1"/>
    </source>
</evidence>
<dbReference type="EMBL" id="CAJJDM010000111">
    <property type="protein sequence ID" value="CAD8099020.1"/>
    <property type="molecule type" value="Genomic_DNA"/>
</dbReference>
<feature type="coiled-coil region" evidence="1">
    <location>
        <begin position="346"/>
        <end position="743"/>
    </location>
</feature>
<comment type="caution">
    <text evidence="2">The sequence shown here is derived from an EMBL/GenBank/DDBJ whole genome shotgun (WGS) entry which is preliminary data.</text>
</comment>
<feature type="coiled-coil region" evidence="1">
    <location>
        <begin position="247"/>
        <end position="320"/>
    </location>
</feature>
<dbReference type="Proteomes" id="UP000688137">
    <property type="component" value="Unassembled WGS sequence"/>
</dbReference>
<evidence type="ECO:0000313" key="3">
    <source>
        <dbReference type="Proteomes" id="UP000688137"/>
    </source>
</evidence>
<gene>
    <name evidence="2" type="ORF">PPRIM_AZ9-3.1.T1080128</name>
</gene>
<feature type="coiled-coil region" evidence="1">
    <location>
        <begin position="23"/>
        <end position="50"/>
    </location>
</feature>
<dbReference type="AlphaFoldDB" id="A0A8S1P7H9"/>